<accession>A0A4P2Q465</accession>
<dbReference type="Pfam" id="PF03683">
    <property type="entry name" value="UPF0175"/>
    <property type="match status" value="1"/>
</dbReference>
<evidence type="ECO:0000256" key="1">
    <source>
        <dbReference type="ARBA" id="ARBA00005651"/>
    </source>
</evidence>
<dbReference type="Proteomes" id="UP000295781">
    <property type="component" value="Chromosome"/>
</dbReference>
<dbReference type="AlphaFoldDB" id="A0A4P2Q465"/>
<evidence type="ECO:0000313" key="2">
    <source>
        <dbReference type="EMBL" id="AUX24160.1"/>
    </source>
</evidence>
<evidence type="ECO:0000313" key="3">
    <source>
        <dbReference type="Proteomes" id="UP000295781"/>
    </source>
</evidence>
<name>A0A4P2Q465_SORCE</name>
<protein>
    <submittedName>
        <fullName evidence="2">Uncharacterized protein</fullName>
    </submittedName>
</protein>
<dbReference type="InterPro" id="IPR005368">
    <property type="entry name" value="UPF0175"/>
</dbReference>
<dbReference type="EMBL" id="CP012670">
    <property type="protein sequence ID" value="AUX24160.1"/>
    <property type="molecule type" value="Genomic_DNA"/>
</dbReference>
<reference evidence="2 3" key="1">
    <citation type="submission" date="2015-09" db="EMBL/GenBank/DDBJ databases">
        <title>Sorangium comparison.</title>
        <authorList>
            <person name="Zaburannyi N."/>
            <person name="Bunk B."/>
            <person name="Overmann J."/>
            <person name="Mueller R."/>
        </authorList>
    </citation>
    <scope>NUCLEOTIDE SEQUENCE [LARGE SCALE GENOMIC DNA]</scope>
    <source>
        <strain evidence="2 3">So ceGT47</strain>
    </source>
</reference>
<dbReference type="InterPro" id="IPR052264">
    <property type="entry name" value="UPF0175_domain"/>
</dbReference>
<dbReference type="PANTHER" id="PTHR37525">
    <property type="entry name" value="UPF0175 PROTEIN SSL1255"/>
    <property type="match status" value="1"/>
</dbReference>
<gene>
    <name evidence="2" type="ORF">SOCEGT47_046970</name>
</gene>
<comment type="similarity">
    <text evidence="1">Belongs to the UPF0175 family.</text>
</comment>
<sequence length="83" mass="9021">MATISFDLPDDAMLAMHMAPSEVTRELRMAAAVKLYELGRLSSGVAARLAGVSRVTFLAKLADYGVDTFRMTEEELLADANRA</sequence>
<dbReference type="OrthoDB" id="15200at2"/>
<proteinExistence type="inferred from homology"/>
<organism evidence="2 3">
    <name type="scientific">Sorangium cellulosum</name>
    <name type="common">Polyangium cellulosum</name>
    <dbReference type="NCBI Taxonomy" id="56"/>
    <lineage>
        <taxon>Bacteria</taxon>
        <taxon>Pseudomonadati</taxon>
        <taxon>Myxococcota</taxon>
        <taxon>Polyangia</taxon>
        <taxon>Polyangiales</taxon>
        <taxon>Polyangiaceae</taxon>
        <taxon>Sorangium</taxon>
    </lineage>
</organism>
<dbReference type="PANTHER" id="PTHR37525:SF1">
    <property type="entry name" value="UPF0175 PROTEIN SSL1255"/>
    <property type="match status" value="1"/>
</dbReference>
<dbReference type="RefSeq" id="WP_129349848.1">
    <property type="nucleotide sequence ID" value="NZ_CP012670.1"/>
</dbReference>